<evidence type="ECO:0000256" key="4">
    <source>
        <dbReference type="ARBA" id="ARBA00022679"/>
    </source>
</evidence>
<feature type="binding site" evidence="7">
    <location>
        <position position="42"/>
    </location>
    <ligand>
        <name>S-adenosyl-L-methionine</name>
        <dbReference type="ChEBI" id="CHEBI:59789"/>
    </ligand>
</feature>
<dbReference type="Proteomes" id="UP000607559">
    <property type="component" value="Unassembled WGS sequence"/>
</dbReference>
<reference evidence="9" key="2">
    <citation type="submission" date="2020-09" db="EMBL/GenBank/DDBJ databases">
        <authorList>
            <person name="Sun Q."/>
            <person name="Zhou Y."/>
        </authorList>
    </citation>
    <scope>NUCLEOTIDE SEQUENCE</scope>
    <source>
        <strain evidence="9">CGMCC 1.15448</strain>
    </source>
</reference>
<evidence type="ECO:0000256" key="7">
    <source>
        <dbReference type="HAMAP-Rule" id="MF_01057"/>
    </source>
</evidence>
<feature type="binding site" evidence="7">
    <location>
        <position position="152"/>
    </location>
    <ligand>
        <name>substrate</name>
    </ligand>
</feature>
<evidence type="ECO:0000256" key="5">
    <source>
        <dbReference type="ARBA" id="ARBA00022691"/>
    </source>
</evidence>
<evidence type="ECO:0000256" key="6">
    <source>
        <dbReference type="ARBA" id="ARBA00022694"/>
    </source>
</evidence>
<dbReference type="InterPro" id="IPR055361">
    <property type="entry name" value="tRNA_methyltr_TrmB_bact"/>
</dbReference>
<dbReference type="GO" id="GO:0008176">
    <property type="term" value="F:tRNA (guanine(46)-N7)-methyltransferase activity"/>
    <property type="evidence" value="ECO:0007669"/>
    <property type="project" value="UniProtKB-UniRule"/>
</dbReference>
<keyword evidence="6 7" id="KW-0819">tRNA processing</keyword>
<sequence>MGQKKLIRFEAIKAFPNVLQYPEGMAGRWAVFFKNDHPLTLELACGKGEYAVGLAKMYPDRNFLGVDLKGNRIYIGAKRCLEEKITNAAFLRTHIDKIATYFQPGEVKEIWMTFPDPQLRKSRATRRLTHPKFIRLYQHILAPGGTIHLKTDSPILYTFTKWVITMYGLTLLEDISDVHAGEPKEELKITTHYESLDIAQSKRVHYLSFTLPEGPLADLDDQLLVRIKEEEPMPATPVRPPRIRAGAKQMNDHEGAD</sequence>
<keyword evidence="4 7" id="KW-0808">Transferase</keyword>
<evidence type="ECO:0000313" key="9">
    <source>
        <dbReference type="EMBL" id="GGB10104.1"/>
    </source>
</evidence>
<dbReference type="Pfam" id="PF02390">
    <property type="entry name" value="Methyltransf_4"/>
    <property type="match status" value="1"/>
</dbReference>
<evidence type="ECO:0000256" key="8">
    <source>
        <dbReference type="SAM" id="MobiDB-lite"/>
    </source>
</evidence>
<proteinExistence type="inferred from homology"/>
<dbReference type="InterPro" id="IPR003358">
    <property type="entry name" value="tRNA_(Gua-N-7)_MeTrfase_Trmb"/>
</dbReference>
<name>A0A8J2UFJ3_9BACT</name>
<dbReference type="SUPFAM" id="SSF53335">
    <property type="entry name" value="S-adenosyl-L-methionine-dependent methyltransferases"/>
    <property type="match status" value="1"/>
</dbReference>
<evidence type="ECO:0000313" key="10">
    <source>
        <dbReference type="Proteomes" id="UP000607559"/>
    </source>
</evidence>
<keyword evidence="3 7" id="KW-0489">Methyltransferase</keyword>
<dbReference type="PANTHER" id="PTHR23417:SF14">
    <property type="entry name" value="PENTACOTRIPEPTIDE-REPEAT REGION OF PRORP DOMAIN-CONTAINING PROTEIN"/>
    <property type="match status" value="1"/>
</dbReference>
<evidence type="ECO:0000256" key="3">
    <source>
        <dbReference type="ARBA" id="ARBA00022603"/>
    </source>
</evidence>
<feature type="binding site" evidence="7">
    <location>
        <begin position="191"/>
        <end position="194"/>
    </location>
    <ligand>
        <name>substrate</name>
    </ligand>
</feature>
<accession>A0A8J2UFJ3</accession>
<feature type="binding site" evidence="7">
    <location>
        <position position="116"/>
    </location>
    <ligand>
        <name>S-adenosyl-L-methionine</name>
        <dbReference type="ChEBI" id="CHEBI:59789"/>
    </ligand>
</feature>
<evidence type="ECO:0000256" key="2">
    <source>
        <dbReference type="ARBA" id="ARBA00003015"/>
    </source>
</evidence>
<dbReference type="InterPro" id="IPR029063">
    <property type="entry name" value="SAM-dependent_MTases_sf"/>
</dbReference>
<comment type="similarity">
    <text evidence="7">Belongs to the class I-like SAM-binding methyltransferase superfamily. TrmB family.</text>
</comment>
<dbReference type="GO" id="GO:0043527">
    <property type="term" value="C:tRNA methyltransferase complex"/>
    <property type="evidence" value="ECO:0007669"/>
    <property type="project" value="TreeGrafter"/>
</dbReference>
<dbReference type="EC" id="2.1.1.33" evidence="7"/>
<keyword evidence="10" id="KW-1185">Reference proteome</keyword>
<gene>
    <name evidence="7 9" type="primary">trmB</name>
    <name evidence="9" type="ORF">GCM10011511_37070</name>
</gene>
<dbReference type="HAMAP" id="MF_01057">
    <property type="entry name" value="tRNA_methyltr_TrmB"/>
    <property type="match status" value="1"/>
</dbReference>
<dbReference type="EMBL" id="BMJC01000004">
    <property type="protein sequence ID" value="GGB10104.1"/>
    <property type="molecule type" value="Genomic_DNA"/>
</dbReference>
<dbReference type="RefSeq" id="WP_188934453.1">
    <property type="nucleotide sequence ID" value="NZ_BMJC01000004.1"/>
</dbReference>
<organism evidence="9 10">
    <name type="scientific">Puia dinghuensis</name>
    <dbReference type="NCBI Taxonomy" id="1792502"/>
    <lineage>
        <taxon>Bacteria</taxon>
        <taxon>Pseudomonadati</taxon>
        <taxon>Bacteroidota</taxon>
        <taxon>Chitinophagia</taxon>
        <taxon>Chitinophagales</taxon>
        <taxon>Chitinophagaceae</taxon>
        <taxon>Puia</taxon>
    </lineage>
</organism>
<comment type="catalytic activity">
    <reaction evidence="1 7">
        <text>guanosine(46) in tRNA + S-adenosyl-L-methionine = N(7)-methylguanosine(46) in tRNA + S-adenosyl-L-homocysteine</text>
        <dbReference type="Rhea" id="RHEA:42708"/>
        <dbReference type="Rhea" id="RHEA-COMP:10188"/>
        <dbReference type="Rhea" id="RHEA-COMP:10189"/>
        <dbReference type="ChEBI" id="CHEBI:57856"/>
        <dbReference type="ChEBI" id="CHEBI:59789"/>
        <dbReference type="ChEBI" id="CHEBI:74269"/>
        <dbReference type="ChEBI" id="CHEBI:74480"/>
        <dbReference type="EC" id="2.1.1.33"/>
    </reaction>
</comment>
<comment type="function">
    <text evidence="2 7">Catalyzes the formation of N(7)-methylguanine at position 46 (m7G46) in tRNA.</text>
</comment>
<protein>
    <recommendedName>
        <fullName evidence="7">tRNA (guanine-N(7)-)-methyltransferase</fullName>
        <ecNumber evidence="7">2.1.1.33</ecNumber>
    </recommendedName>
    <alternativeName>
        <fullName evidence="7">tRNA (guanine(46)-N(7))-methyltransferase</fullName>
    </alternativeName>
    <alternativeName>
        <fullName evidence="7">tRNA(m7G46)-methyltransferase</fullName>
    </alternativeName>
</protein>
<feature type="binding site" evidence="7">
    <location>
        <position position="67"/>
    </location>
    <ligand>
        <name>S-adenosyl-L-methionine</name>
        <dbReference type="ChEBI" id="CHEBI:59789"/>
    </ligand>
</feature>
<dbReference type="PANTHER" id="PTHR23417">
    <property type="entry name" value="3-DEOXY-D-MANNO-OCTULOSONIC-ACID TRANSFERASE/TRNA GUANINE-N 7 - -METHYLTRANSFERASE"/>
    <property type="match status" value="1"/>
</dbReference>
<comment type="caution">
    <text evidence="9">The sequence shown here is derived from an EMBL/GenBank/DDBJ whole genome shotgun (WGS) entry which is preliminary data.</text>
</comment>
<reference evidence="9" key="1">
    <citation type="journal article" date="2014" name="Int. J. Syst. Evol. Microbiol.">
        <title>Complete genome sequence of Corynebacterium casei LMG S-19264T (=DSM 44701T), isolated from a smear-ripened cheese.</title>
        <authorList>
            <consortium name="US DOE Joint Genome Institute (JGI-PGF)"/>
            <person name="Walter F."/>
            <person name="Albersmeier A."/>
            <person name="Kalinowski J."/>
            <person name="Ruckert C."/>
        </authorList>
    </citation>
    <scope>NUCLEOTIDE SEQUENCE</scope>
    <source>
        <strain evidence="9">CGMCC 1.15448</strain>
    </source>
</reference>
<comment type="pathway">
    <text evidence="7">tRNA modification; N(7)-methylguanine-tRNA biosynthesis.</text>
</comment>
<dbReference type="Gene3D" id="3.40.50.150">
    <property type="entry name" value="Vaccinia Virus protein VP39"/>
    <property type="match status" value="1"/>
</dbReference>
<feature type="region of interest" description="Disordered" evidence="8">
    <location>
        <begin position="231"/>
        <end position="257"/>
    </location>
</feature>
<comment type="caution">
    <text evidence="7">Lacks conserved residue(s) required for the propagation of feature annotation.</text>
</comment>
<dbReference type="NCBIfam" id="NF001080">
    <property type="entry name" value="PRK00121.2-2"/>
    <property type="match status" value="1"/>
</dbReference>
<dbReference type="UniPathway" id="UPA00989"/>
<dbReference type="AlphaFoldDB" id="A0A8J2UFJ3"/>
<keyword evidence="5 7" id="KW-0949">S-adenosyl-L-methionine</keyword>
<evidence type="ECO:0000256" key="1">
    <source>
        <dbReference type="ARBA" id="ARBA00000142"/>
    </source>
</evidence>
<dbReference type="PROSITE" id="PS51625">
    <property type="entry name" value="SAM_MT_TRMB"/>
    <property type="match status" value="1"/>
</dbReference>